<sequence length="273" mass="30280">MSPSTVTTGADFSLTEALSKKANLPLVRRLEAVGFRAWPASSVQYDGSWQIRLTAGHPSNRLNSIVPLDPSDHRDVEIRLAKAGRKFEAYGRPAVLRQTPLASPVLIDLVREQQWSSFDETIVMTCDLAHAELPDTLDHLPTHDIGRFVDANLATDGVSSKLKPALAEIINAIKPPSGLFMIEDAETGPLATVLCVQDNDLAGIMSLSVAKERRREGLGMEILTSALRWARMRTARSAWLQVKATNAPALALYERLGFREAYRYSYWRQEPSR</sequence>
<protein>
    <submittedName>
        <fullName evidence="4">GCN5 family acetyltransferase</fullName>
    </submittedName>
</protein>
<feature type="domain" description="N-acetyltransferase" evidence="3">
    <location>
        <begin position="135"/>
        <end position="273"/>
    </location>
</feature>
<dbReference type="InterPro" id="IPR016181">
    <property type="entry name" value="Acyl_CoA_acyltransferase"/>
</dbReference>
<proteinExistence type="predicted"/>
<dbReference type="CDD" id="cd04301">
    <property type="entry name" value="NAT_SF"/>
    <property type="match status" value="1"/>
</dbReference>
<dbReference type="EMBL" id="LNCD01000121">
    <property type="protein sequence ID" value="KWV44595.1"/>
    <property type="molecule type" value="Genomic_DNA"/>
</dbReference>
<dbReference type="PANTHER" id="PTHR43877:SF2">
    <property type="entry name" value="AMINOALKYLPHOSPHONATE N-ACETYLTRANSFERASE-RELATED"/>
    <property type="match status" value="1"/>
</dbReference>
<keyword evidence="5" id="KW-1185">Reference proteome</keyword>
<dbReference type="AlphaFoldDB" id="A0A109J937"/>
<dbReference type="SUPFAM" id="SSF55729">
    <property type="entry name" value="Acyl-CoA N-acyltransferases (Nat)"/>
    <property type="match status" value="1"/>
</dbReference>
<dbReference type="Pfam" id="PF24553">
    <property type="entry name" value="Rv0428c_C"/>
    <property type="match status" value="1"/>
</dbReference>
<evidence type="ECO:0000259" key="3">
    <source>
        <dbReference type="PROSITE" id="PS51186"/>
    </source>
</evidence>
<dbReference type="PROSITE" id="PS51186">
    <property type="entry name" value="GNAT"/>
    <property type="match status" value="1"/>
</dbReference>
<keyword evidence="2" id="KW-0012">Acyltransferase</keyword>
<dbReference type="InterPro" id="IPR056935">
    <property type="entry name" value="Rv0428c-like_C"/>
</dbReference>
<name>A0A109J937_9HYPH</name>
<dbReference type="Gene3D" id="3.40.630.30">
    <property type="match status" value="1"/>
</dbReference>
<evidence type="ECO:0000313" key="5">
    <source>
        <dbReference type="Proteomes" id="UP000068164"/>
    </source>
</evidence>
<organism evidence="4 5">
    <name type="scientific">Rhizobium altiplani</name>
    <dbReference type="NCBI Taxonomy" id="1864509"/>
    <lineage>
        <taxon>Bacteria</taxon>
        <taxon>Pseudomonadati</taxon>
        <taxon>Pseudomonadota</taxon>
        <taxon>Alphaproteobacteria</taxon>
        <taxon>Hyphomicrobiales</taxon>
        <taxon>Rhizobiaceae</taxon>
        <taxon>Rhizobium/Agrobacterium group</taxon>
        <taxon>Rhizobium</taxon>
    </lineage>
</organism>
<dbReference type="Proteomes" id="UP000068164">
    <property type="component" value="Unassembled WGS sequence"/>
</dbReference>
<dbReference type="RefSeq" id="WP_051085593.1">
    <property type="nucleotide sequence ID" value="NZ_LNCD01000121.1"/>
</dbReference>
<accession>A0A109J937</accession>
<evidence type="ECO:0000256" key="1">
    <source>
        <dbReference type="ARBA" id="ARBA00022679"/>
    </source>
</evidence>
<keyword evidence="1" id="KW-0808">Transferase</keyword>
<reference evidence="4 5" key="1">
    <citation type="submission" date="2015-11" db="EMBL/GenBank/DDBJ databases">
        <title>Draft Genome Sequence of the Strain BR 10423 (Rhizobium sp.) isolated from nodules of Mimosa pudica.</title>
        <authorList>
            <person name="Barauna A.C."/>
            <person name="Zilli J.E."/>
            <person name="Simoes-Araujo J.L."/>
            <person name="Reis V.M."/>
            <person name="James E.K."/>
            <person name="Reis F.B.Jr."/>
            <person name="Rouws L.F."/>
            <person name="Passos S.R."/>
            <person name="Gois S.R."/>
        </authorList>
    </citation>
    <scope>NUCLEOTIDE SEQUENCE [LARGE SCALE GENOMIC DNA]</scope>
    <source>
        <strain evidence="4 5">BR10423</strain>
    </source>
</reference>
<evidence type="ECO:0000313" key="4">
    <source>
        <dbReference type="EMBL" id="KWV44595.1"/>
    </source>
</evidence>
<dbReference type="InterPro" id="IPR050832">
    <property type="entry name" value="Bact_Acetyltransf"/>
</dbReference>
<evidence type="ECO:0000256" key="2">
    <source>
        <dbReference type="ARBA" id="ARBA00023315"/>
    </source>
</evidence>
<comment type="caution">
    <text evidence="4">The sequence shown here is derived from an EMBL/GenBank/DDBJ whole genome shotgun (WGS) entry which is preliminary data.</text>
</comment>
<gene>
    <name evidence="4" type="ORF">AS026_16190</name>
</gene>
<dbReference type="PANTHER" id="PTHR43877">
    <property type="entry name" value="AMINOALKYLPHOSPHONATE N-ACETYLTRANSFERASE-RELATED-RELATED"/>
    <property type="match status" value="1"/>
</dbReference>
<dbReference type="InterPro" id="IPR000182">
    <property type="entry name" value="GNAT_dom"/>
</dbReference>
<dbReference type="GO" id="GO:0016747">
    <property type="term" value="F:acyltransferase activity, transferring groups other than amino-acyl groups"/>
    <property type="evidence" value="ECO:0007669"/>
    <property type="project" value="InterPro"/>
</dbReference>